<keyword evidence="2" id="KW-1185">Reference proteome</keyword>
<dbReference type="AlphaFoldDB" id="A0A4U5JC31"/>
<dbReference type="Proteomes" id="UP000308037">
    <property type="component" value="Unassembled WGS sequence"/>
</dbReference>
<name>A0A4U5JC31_9EURY</name>
<dbReference type="OrthoDB" id="376561at2157"/>
<evidence type="ECO:0000313" key="1">
    <source>
        <dbReference type="EMBL" id="TKR25841.1"/>
    </source>
</evidence>
<comment type="caution">
    <text evidence="1">The sequence shown here is derived from an EMBL/GenBank/DDBJ whole genome shotgun (WGS) entry which is preliminary data.</text>
</comment>
<sequence length="82" mass="9049">MSDRPIRVRLTKTLGPNQHPECGLFTVPPDEAITITRGIVTQVARERLGDADGTASDTEVLDEATAVLKEIEGELERRFDTE</sequence>
<proteinExistence type="predicted"/>
<dbReference type="EMBL" id="QKNX01000002">
    <property type="protein sequence ID" value="TKR25841.1"/>
    <property type="molecule type" value="Genomic_DNA"/>
</dbReference>
<organism evidence="1 2">
    <name type="scientific">Natronomonas salsuginis</name>
    <dbReference type="NCBI Taxonomy" id="2217661"/>
    <lineage>
        <taxon>Archaea</taxon>
        <taxon>Methanobacteriati</taxon>
        <taxon>Methanobacteriota</taxon>
        <taxon>Stenosarchaea group</taxon>
        <taxon>Halobacteria</taxon>
        <taxon>Halobacteriales</taxon>
        <taxon>Natronomonadaceae</taxon>
        <taxon>Natronomonas</taxon>
    </lineage>
</organism>
<dbReference type="RefSeq" id="WP_137275744.1">
    <property type="nucleotide sequence ID" value="NZ_QKNX01000002.1"/>
</dbReference>
<evidence type="ECO:0000313" key="2">
    <source>
        <dbReference type="Proteomes" id="UP000308037"/>
    </source>
</evidence>
<gene>
    <name evidence="1" type="ORF">DM868_04880</name>
</gene>
<reference evidence="1 2" key="1">
    <citation type="submission" date="2019-04" db="EMBL/GenBank/DDBJ databases">
        <title>Natronomonas sp. F20-122 a newhaloarchaeon isolated from a saline saltern of Isla Bacuta, Huelva, Spain.</title>
        <authorList>
            <person name="Duran-Viseras A."/>
            <person name="Sanchez-Porro C."/>
            <person name="Ventosa A."/>
        </authorList>
    </citation>
    <scope>NUCLEOTIDE SEQUENCE [LARGE SCALE GENOMIC DNA]</scope>
    <source>
        <strain evidence="1 2">F20-122</strain>
    </source>
</reference>
<accession>A0A4U5JC31</accession>
<protein>
    <submittedName>
        <fullName evidence="1">Uncharacterized protein</fullName>
    </submittedName>
</protein>